<dbReference type="eggNOG" id="ENOG502SKMK">
    <property type="taxonomic scope" value="Eukaryota"/>
</dbReference>
<reference evidence="2" key="2">
    <citation type="journal article" date="2013" name="PLoS Genet.">
        <title>Comparative genome structure, secondary metabolite, and effector coding capacity across Cochliobolus pathogens.</title>
        <authorList>
            <person name="Condon B.J."/>
            <person name="Leng Y."/>
            <person name="Wu D."/>
            <person name="Bushley K.E."/>
            <person name="Ohm R.A."/>
            <person name="Otillar R."/>
            <person name="Martin J."/>
            <person name="Schackwitz W."/>
            <person name="Grimwood J."/>
            <person name="MohdZainudin N."/>
            <person name="Xue C."/>
            <person name="Wang R."/>
            <person name="Manning V.A."/>
            <person name="Dhillon B."/>
            <person name="Tu Z.J."/>
            <person name="Steffenson B.J."/>
            <person name="Salamov A."/>
            <person name="Sun H."/>
            <person name="Lowry S."/>
            <person name="LaButti K."/>
            <person name="Han J."/>
            <person name="Copeland A."/>
            <person name="Lindquist E."/>
            <person name="Barry K."/>
            <person name="Schmutz J."/>
            <person name="Baker S.E."/>
            <person name="Ciuffetti L.M."/>
            <person name="Grigoriev I.V."/>
            <person name="Zhong S."/>
            <person name="Turgeon B.G."/>
        </authorList>
    </citation>
    <scope>NUCLEOTIDE SEQUENCE [LARGE SCALE GENOMIC DNA]</scope>
    <source>
        <strain evidence="2">C5 / ATCC 48332 / race O</strain>
    </source>
</reference>
<dbReference type="Proteomes" id="UP000016936">
    <property type="component" value="Unassembled WGS sequence"/>
</dbReference>
<gene>
    <name evidence="1" type="ORF">COCHEDRAFT_1201111</name>
</gene>
<sequence length="323" mass="37235">MDTVLRSYRNRLCQDPRDRIYGLLGLVDRKDRAGVEPDYSLSIQEVYIQAMETILAHADCDLKCFTGSGFNSKRHQLPSWVRDFSTPLDSITTNFEMSRHYLYRLYDAALGTDSDLKVLSQSMLVGTGILVDEIIQVSMTLQTRDWQPVWKVFDQWQNVMTSSWSDYRYMSRSDERRFWRAMMGDAVVTADGAWNRLSERTNDGFEDWWTCIDKSFKAKVEPPITAQMHLLQSNIYGRAFFLTKKGYIGLGLPSTLPGDLVWVLRGGKTPFVLRRAMQRVGGQDIRDITQLSFYLIGDCYLQDFMDGEAFMGEDTRLDAVHLV</sequence>
<name>M2UCI2_COCH5</name>
<organism evidence="1 2">
    <name type="scientific">Cochliobolus heterostrophus (strain C5 / ATCC 48332 / race O)</name>
    <name type="common">Southern corn leaf blight fungus</name>
    <name type="synonym">Bipolaris maydis</name>
    <dbReference type="NCBI Taxonomy" id="701091"/>
    <lineage>
        <taxon>Eukaryota</taxon>
        <taxon>Fungi</taxon>
        <taxon>Dikarya</taxon>
        <taxon>Ascomycota</taxon>
        <taxon>Pezizomycotina</taxon>
        <taxon>Dothideomycetes</taxon>
        <taxon>Pleosporomycetidae</taxon>
        <taxon>Pleosporales</taxon>
        <taxon>Pleosporineae</taxon>
        <taxon>Pleosporaceae</taxon>
        <taxon>Bipolaris</taxon>
    </lineage>
</organism>
<dbReference type="HOGENOM" id="CLU_839388_0_0_1"/>
<dbReference type="AlphaFoldDB" id="M2UCI2"/>
<dbReference type="EMBL" id="KB445570">
    <property type="protein sequence ID" value="EMD96274.1"/>
    <property type="molecule type" value="Genomic_DNA"/>
</dbReference>
<dbReference type="OMA" id="VETCEWI"/>
<evidence type="ECO:0008006" key="3">
    <source>
        <dbReference type="Google" id="ProtNLM"/>
    </source>
</evidence>
<protein>
    <recommendedName>
        <fullName evidence="3">Heterokaryon incompatibility domain-containing protein</fullName>
    </recommendedName>
</protein>
<dbReference type="OrthoDB" id="2157530at2759"/>
<dbReference type="PANTHER" id="PTHR24148">
    <property type="entry name" value="ANKYRIN REPEAT DOMAIN-CONTAINING PROTEIN 39 HOMOLOG-RELATED"/>
    <property type="match status" value="1"/>
</dbReference>
<keyword evidence="2" id="KW-1185">Reference proteome</keyword>
<dbReference type="PANTHER" id="PTHR24148:SF73">
    <property type="entry name" value="HET DOMAIN PROTEIN (AFU_ORTHOLOGUE AFUA_8G01020)"/>
    <property type="match status" value="1"/>
</dbReference>
<reference evidence="1 2" key="1">
    <citation type="journal article" date="2012" name="PLoS Pathog.">
        <title>Diverse lifestyles and strategies of plant pathogenesis encoded in the genomes of eighteen Dothideomycetes fungi.</title>
        <authorList>
            <person name="Ohm R.A."/>
            <person name="Feau N."/>
            <person name="Henrissat B."/>
            <person name="Schoch C.L."/>
            <person name="Horwitz B.A."/>
            <person name="Barry K.W."/>
            <person name="Condon B.J."/>
            <person name="Copeland A.C."/>
            <person name="Dhillon B."/>
            <person name="Glaser F."/>
            <person name="Hesse C.N."/>
            <person name="Kosti I."/>
            <person name="LaButti K."/>
            <person name="Lindquist E.A."/>
            <person name="Lucas S."/>
            <person name="Salamov A.A."/>
            <person name="Bradshaw R.E."/>
            <person name="Ciuffetti L."/>
            <person name="Hamelin R.C."/>
            <person name="Kema G.H.J."/>
            <person name="Lawrence C."/>
            <person name="Scott J.A."/>
            <person name="Spatafora J.W."/>
            <person name="Turgeon B.G."/>
            <person name="de Wit P.J.G.M."/>
            <person name="Zhong S."/>
            <person name="Goodwin S.B."/>
            <person name="Grigoriev I.V."/>
        </authorList>
    </citation>
    <scope>NUCLEOTIDE SEQUENCE [LARGE SCALE GENOMIC DNA]</scope>
    <source>
        <strain evidence="2">C5 / ATCC 48332 / race O</strain>
    </source>
</reference>
<evidence type="ECO:0000313" key="1">
    <source>
        <dbReference type="EMBL" id="EMD96274.1"/>
    </source>
</evidence>
<accession>M2UCI2</accession>
<evidence type="ECO:0000313" key="2">
    <source>
        <dbReference type="Proteomes" id="UP000016936"/>
    </source>
</evidence>
<dbReference type="InterPro" id="IPR052895">
    <property type="entry name" value="HetReg/Transcr_Mod"/>
</dbReference>
<proteinExistence type="predicted"/>
<dbReference type="Pfam" id="PF26639">
    <property type="entry name" value="Het-6_barrel"/>
    <property type="match status" value="1"/>
</dbReference>